<dbReference type="EMBL" id="VEPZ02001108">
    <property type="protein sequence ID" value="KAE8694570.1"/>
    <property type="molecule type" value="Genomic_DNA"/>
</dbReference>
<keyword evidence="3" id="KW-1185">Reference proteome</keyword>
<accession>A0A6A2ZRZ6</accession>
<gene>
    <name evidence="2" type="ORF">F3Y22_tig00110781pilonHSYRG00056</name>
</gene>
<organism evidence="2 3">
    <name type="scientific">Hibiscus syriacus</name>
    <name type="common">Rose of Sharon</name>
    <dbReference type="NCBI Taxonomy" id="106335"/>
    <lineage>
        <taxon>Eukaryota</taxon>
        <taxon>Viridiplantae</taxon>
        <taxon>Streptophyta</taxon>
        <taxon>Embryophyta</taxon>
        <taxon>Tracheophyta</taxon>
        <taxon>Spermatophyta</taxon>
        <taxon>Magnoliopsida</taxon>
        <taxon>eudicotyledons</taxon>
        <taxon>Gunneridae</taxon>
        <taxon>Pentapetalae</taxon>
        <taxon>rosids</taxon>
        <taxon>malvids</taxon>
        <taxon>Malvales</taxon>
        <taxon>Malvaceae</taxon>
        <taxon>Malvoideae</taxon>
        <taxon>Hibiscus</taxon>
    </lineage>
</organism>
<dbReference type="Pfam" id="PF05089">
    <property type="entry name" value="NAGLU"/>
    <property type="match status" value="1"/>
</dbReference>
<evidence type="ECO:0000259" key="1">
    <source>
        <dbReference type="Pfam" id="PF05089"/>
    </source>
</evidence>
<protein>
    <recommendedName>
        <fullName evidence="1">Alpha-N-acetylglucosaminidase tim-barrel domain-containing protein</fullName>
    </recommendedName>
</protein>
<comment type="caution">
    <text evidence="2">The sequence shown here is derived from an EMBL/GenBank/DDBJ whole genome shotgun (WGS) entry which is preliminary data.</text>
</comment>
<dbReference type="Gene3D" id="3.20.20.80">
    <property type="entry name" value="Glycosidases"/>
    <property type="match status" value="1"/>
</dbReference>
<dbReference type="AlphaFoldDB" id="A0A6A2ZRZ6"/>
<dbReference type="PANTHER" id="PTHR12872:SF3">
    <property type="entry name" value="ALPHA-N-ACETYLGLUCOSAMINIDASE"/>
    <property type="match status" value="1"/>
</dbReference>
<sequence>MALQGINLPLAFTGQETIRRKVFQKFNIPNSDLDDFFGGPAFLAWSRMGNFHRWGGPLPESWFDGQLTLQKKILARMYELGMTPAFSGNVPAALRDIFPSAKITQLGNWFSVKSNPKWCCTYLLDATDPLFVEIGRTFIEEQLKEYGRRTSHIYNCDTFDENTPPVDDPSLGAAIFSGMQSGDENAMWLMQVKR</sequence>
<dbReference type="PANTHER" id="PTHR12872">
    <property type="entry name" value="ALPHA-N-ACETYLGLUCOSAMINIDASE"/>
    <property type="match status" value="1"/>
</dbReference>
<dbReference type="InterPro" id="IPR024733">
    <property type="entry name" value="NAGLU_tim-barrel"/>
</dbReference>
<proteinExistence type="predicted"/>
<feature type="domain" description="Alpha-N-acetylglucosaminidase tim-barrel" evidence="1">
    <location>
        <begin position="1"/>
        <end position="191"/>
    </location>
</feature>
<reference evidence="2" key="1">
    <citation type="submission" date="2019-09" db="EMBL/GenBank/DDBJ databases">
        <title>Draft genome information of white flower Hibiscus syriacus.</title>
        <authorList>
            <person name="Kim Y.-M."/>
        </authorList>
    </citation>
    <scope>NUCLEOTIDE SEQUENCE [LARGE SCALE GENOMIC DNA]</scope>
    <source>
        <strain evidence="2">YM2019G1</strain>
    </source>
</reference>
<evidence type="ECO:0000313" key="2">
    <source>
        <dbReference type="EMBL" id="KAE8694570.1"/>
    </source>
</evidence>
<dbReference type="Proteomes" id="UP000436088">
    <property type="component" value="Unassembled WGS sequence"/>
</dbReference>
<name>A0A6A2ZRZ6_HIBSY</name>
<evidence type="ECO:0000313" key="3">
    <source>
        <dbReference type="Proteomes" id="UP000436088"/>
    </source>
</evidence>
<dbReference type="InterPro" id="IPR007781">
    <property type="entry name" value="NAGLU"/>
</dbReference>